<dbReference type="AlphaFoldDB" id="A0A6B2L9E1"/>
<feature type="coiled-coil region" evidence="1">
    <location>
        <begin position="18"/>
        <end position="192"/>
    </location>
</feature>
<organism evidence="2">
    <name type="scientific">Arcella intermedia</name>
    <dbReference type="NCBI Taxonomy" id="1963864"/>
    <lineage>
        <taxon>Eukaryota</taxon>
        <taxon>Amoebozoa</taxon>
        <taxon>Tubulinea</taxon>
        <taxon>Elardia</taxon>
        <taxon>Arcellinida</taxon>
        <taxon>Sphaerothecina</taxon>
        <taxon>Arcellidae</taxon>
        <taxon>Arcella</taxon>
    </lineage>
</organism>
<proteinExistence type="predicted"/>
<evidence type="ECO:0000256" key="1">
    <source>
        <dbReference type="SAM" id="Coils"/>
    </source>
</evidence>
<evidence type="ECO:0008006" key="3">
    <source>
        <dbReference type="Google" id="ProtNLM"/>
    </source>
</evidence>
<protein>
    <recommendedName>
        <fullName evidence="3">UBA domain-containing protein</fullName>
    </recommendedName>
</protein>
<name>A0A6B2L9E1_9EUKA</name>
<evidence type="ECO:0000313" key="2">
    <source>
        <dbReference type="EMBL" id="NDV33624.1"/>
    </source>
</evidence>
<dbReference type="EMBL" id="GIBP01004655">
    <property type="protein sequence ID" value="NDV33624.1"/>
    <property type="molecule type" value="Transcribed_RNA"/>
</dbReference>
<keyword evidence="1" id="KW-0175">Coiled coil</keyword>
<accession>A0A6B2L9E1</accession>
<sequence>MAKVHMQLKSIQATLAGLESARVESNKKQKESSAYEAQIKQLLSHSSDLEVQLGKTQDDNKALQSKVAELERKLQNKDTEIEQKSSIAAQFSKEAANLKEVSSKMGQQLALKMKEIQELRKERENLSFENNKSKAILESLEKEVNKTREEHLHLSKVFSNVQAEREALERTTQDLKKLLEKESMEKETLQQSLYLGGVGNQVLHNELPPPVIHTPLKEQEEVDEKKTTEAEWRNELDILNNIGYLDRKLNLELLVQYQDMAKVVQHHKALQSSTMVSQRALPPGINEVDILMLENMGFTDLKHNIELLTKYKSLDGALAVLLN</sequence>
<reference evidence="2" key="1">
    <citation type="journal article" date="2020" name="J. Eukaryot. Microbiol.">
        <title>De novo Sequencing, Assembly and Annotation of the Transcriptome for the Free-Living Testate Amoeba Arcella intermedia.</title>
        <authorList>
            <person name="Ribeiro G.M."/>
            <person name="Porfirio-Sousa A.L."/>
            <person name="Maurer-Alcala X.X."/>
            <person name="Katz L.A."/>
            <person name="Lahr D.J.G."/>
        </authorList>
    </citation>
    <scope>NUCLEOTIDE SEQUENCE</scope>
</reference>